<reference evidence="1" key="1">
    <citation type="journal article" date="2019" name="Beilstein J. Org. Chem.">
        <title>Nanangenines: drimane sesquiterpenoids as the dominant metabolite cohort of a novel Australian fungus, Aspergillus nanangensis.</title>
        <authorList>
            <person name="Lacey H.J."/>
            <person name="Gilchrist C.L.M."/>
            <person name="Crombie A."/>
            <person name="Kalaitzis J.A."/>
            <person name="Vuong D."/>
            <person name="Rutledge P.J."/>
            <person name="Turner P."/>
            <person name="Pitt J.I."/>
            <person name="Lacey E."/>
            <person name="Chooi Y.H."/>
            <person name="Piggott A.M."/>
        </authorList>
    </citation>
    <scope>NUCLEOTIDE SEQUENCE</scope>
    <source>
        <strain evidence="1">MST-FP2251</strain>
    </source>
</reference>
<dbReference type="Gene3D" id="3.30.530.20">
    <property type="match status" value="1"/>
</dbReference>
<keyword evidence="2" id="KW-1185">Reference proteome</keyword>
<dbReference type="AlphaFoldDB" id="A0AAD4CKX6"/>
<name>A0AAD4CKX6_ASPNN</name>
<evidence type="ECO:0000313" key="1">
    <source>
        <dbReference type="EMBL" id="KAF9888202.1"/>
    </source>
</evidence>
<dbReference type="SUPFAM" id="SSF55961">
    <property type="entry name" value="Bet v1-like"/>
    <property type="match status" value="1"/>
</dbReference>
<dbReference type="InterPro" id="IPR015075">
    <property type="entry name" value="AtaL"/>
</dbReference>
<dbReference type="Proteomes" id="UP001194746">
    <property type="component" value="Unassembled WGS sequence"/>
</dbReference>
<dbReference type="Pfam" id="PF08982">
    <property type="entry name" value="AtaL"/>
    <property type="match status" value="1"/>
</dbReference>
<dbReference type="EMBL" id="VCAU01000050">
    <property type="protein sequence ID" value="KAF9888202.1"/>
    <property type="molecule type" value="Genomic_DNA"/>
</dbReference>
<evidence type="ECO:0000313" key="2">
    <source>
        <dbReference type="Proteomes" id="UP001194746"/>
    </source>
</evidence>
<evidence type="ECO:0008006" key="3">
    <source>
        <dbReference type="Google" id="ProtNLM"/>
    </source>
</evidence>
<protein>
    <recommendedName>
        <fullName evidence="3">DUF1857-domain-containing protein</fullName>
    </recommendedName>
</protein>
<gene>
    <name evidence="1" type="ORF">FE257_009197</name>
</gene>
<proteinExistence type="predicted"/>
<reference evidence="1" key="2">
    <citation type="submission" date="2020-02" db="EMBL/GenBank/DDBJ databases">
        <authorList>
            <person name="Gilchrist C.L.M."/>
            <person name="Chooi Y.-H."/>
        </authorList>
    </citation>
    <scope>NUCLEOTIDE SEQUENCE</scope>
    <source>
        <strain evidence="1">MST-FP2251</strain>
    </source>
</reference>
<dbReference type="InterPro" id="IPR023393">
    <property type="entry name" value="START-like_dom_sf"/>
</dbReference>
<comment type="caution">
    <text evidence="1">The sequence shown here is derived from an EMBL/GenBank/DDBJ whole genome shotgun (WGS) entry which is preliminary data.</text>
</comment>
<accession>A0AAD4CKX6</accession>
<sequence length="162" mass="17924">MVCIAVSYTAPVNVAGVKALTIEQLWAGLQYKVRHAEVFVPTIKSCKVLEDRGNEVERAVTFKDFGNVLTSGNTMTETVKSYPHSQVDFVQGDGTVVHNVVSQGAQGSDDLYLTYAFLWQRPDIQAGTPEERDARDTFQRQAKMAVEKSIEVTRELLATGKI</sequence>
<organism evidence="1 2">
    <name type="scientific">Aspergillus nanangensis</name>
    <dbReference type="NCBI Taxonomy" id="2582783"/>
    <lineage>
        <taxon>Eukaryota</taxon>
        <taxon>Fungi</taxon>
        <taxon>Dikarya</taxon>
        <taxon>Ascomycota</taxon>
        <taxon>Pezizomycotina</taxon>
        <taxon>Eurotiomycetes</taxon>
        <taxon>Eurotiomycetidae</taxon>
        <taxon>Eurotiales</taxon>
        <taxon>Aspergillaceae</taxon>
        <taxon>Aspergillus</taxon>
        <taxon>Aspergillus subgen. Circumdati</taxon>
    </lineage>
</organism>